<dbReference type="GO" id="GO:0015035">
    <property type="term" value="F:protein-disulfide reductase activity"/>
    <property type="evidence" value="ECO:0007669"/>
    <property type="project" value="InterPro"/>
</dbReference>
<dbReference type="InterPro" id="IPR052927">
    <property type="entry name" value="DCC_oxidoreductase"/>
</dbReference>
<sequence length="149" mass="16895">MSDKRPAPESAEASSAGTKPHRNLIVFDAECVVCSGFARFMAKHDRHAGYRFANAHSGSGKALYRRFGLDPELMETNIVIYQGRAYIKMASFTAAMRSLGWPWRALTVLDLLPRASADWLYDRIARNRYRFGRRTCPLPSQALKDRLID</sequence>
<dbReference type="PANTHER" id="PTHR33639">
    <property type="entry name" value="THIOL-DISULFIDE OXIDOREDUCTASE DCC"/>
    <property type="match status" value="1"/>
</dbReference>
<dbReference type="AlphaFoldDB" id="A0A939EHD4"/>
<dbReference type="PANTHER" id="PTHR33639:SF2">
    <property type="entry name" value="DUF393 DOMAIN-CONTAINING PROTEIN"/>
    <property type="match status" value="1"/>
</dbReference>
<dbReference type="Proteomes" id="UP000664096">
    <property type="component" value="Unassembled WGS sequence"/>
</dbReference>
<dbReference type="RefSeq" id="WP_207141379.1">
    <property type="nucleotide sequence ID" value="NZ_JAEKJZ010000002.1"/>
</dbReference>
<comment type="caution">
    <text evidence="1">The sequence shown here is derived from an EMBL/GenBank/DDBJ whole genome shotgun (WGS) entry which is preliminary data.</text>
</comment>
<gene>
    <name evidence="1" type="ORF">JF539_14515</name>
</gene>
<dbReference type="Pfam" id="PF04134">
    <property type="entry name" value="DCC1-like"/>
    <property type="match status" value="1"/>
</dbReference>
<accession>A0A939EHD4</accession>
<reference evidence="1" key="1">
    <citation type="submission" date="2020-12" db="EMBL/GenBank/DDBJ databases">
        <title>Oil enriched cultivation method for isolating marine PHA-producing bacteria.</title>
        <authorList>
            <person name="Zheng W."/>
            <person name="Yu S."/>
            <person name="Huang Y."/>
        </authorList>
    </citation>
    <scope>NUCLEOTIDE SEQUENCE</scope>
    <source>
        <strain evidence="1">SY-2-12</strain>
    </source>
</reference>
<organism evidence="1 2">
    <name type="scientific">Roseibium aggregatum</name>
    <dbReference type="NCBI Taxonomy" id="187304"/>
    <lineage>
        <taxon>Bacteria</taxon>
        <taxon>Pseudomonadati</taxon>
        <taxon>Pseudomonadota</taxon>
        <taxon>Alphaproteobacteria</taxon>
        <taxon>Hyphomicrobiales</taxon>
        <taxon>Stappiaceae</taxon>
        <taxon>Roseibium</taxon>
    </lineage>
</organism>
<protein>
    <submittedName>
        <fullName evidence="1">DUF393 domain-containing protein</fullName>
    </submittedName>
</protein>
<dbReference type="EMBL" id="JAEKJZ010000002">
    <property type="protein sequence ID" value="MBN9671559.1"/>
    <property type="molecule type" value="Genomic_DNA"/>
</dbReference>
<name>A0A939EHD4_9HYPH</name>
<evidence type="ECO:0000313" key="2">
    <source>
        <dbReference type="Proteomes" id="UP000664096"/>
    </source>
</evidence>
<dbReference type="InterPro" id="IPR007263">
    <property type="entry name" value="DCC1-like"/>
</dbReference>
<evidence type="ECO:0000313" key="1">
    <source>
        <dbReference type="EMBL" id="MBN9671559.1"/>
    </source>
</evidence>
<proteinExistence type="predicted"/>